<proteinExistence type="predicted"/>
<name>A0ABY8BJI5_9BURK</name>
<protein>
    <recommendedName>
        <fullName evidence="3">Injection protein</fullName>
    </recommendedName>
</protein>
<dbReference type="EMBL" id="CP119083">
    <property type="protein sequence ID" value="WEF34852.1"/>
    <property type="molecule type" value="Genomic_DNA"/>
</dbReference>
<keyword evidence="2" id="KW-1185">Reference proteome</keyword>
<dbReference type="Proteomes" id="UP001216510">
    <property type="component" value="Chromosome"/>
</dbReference>
<gene>
    <name evidence="1" type="ORF">PX653_08850</name>
</gene>
<dbReference type="RefSeq" id="WP_277417523.1">
    <property type="nucleotide sequence ID" value="NZ_CP119083.1"/>
</dbReference>
<organism evidence="1 2">
    <name type="scientific">Pseudoduganella chitinolytica</name>
    <dbReference type="NCBI Taxonomy" id="34070"/>
    <lineage>
        <taxon>Bacteria</taxon>
        <taxon>Pseudomonadati</taxon>
        <taxon>Pseudomonadota</taxon>
        <taxon>Betaproteobacteria</taxon>
        <taxon>Burkholderiales</taxon>
        <taxon>Oxalobacteraceae</taxon>
        <taxon>Telluria group</taxon>
        <taxon>Pseudoduganella</taxon>
    </lineage>
</organism>
<evidence type="ECO:0008006" key="3">
    <source>
        <dbReference type="Google" id="ProtNLM"/>
    </source>
</evidence>
<evidence type="ECO:0000313" key="2">
    <source>
        <dbReference type="Proteomes" id="UP001216510"/>
    </source>
</evidence>
<accession>A0ABY8BJI5</accession>
<evidence type="ECO:0000313" key="1">
    <source>
        <dbReference type="EMBL" id="WEF34852.1"/>
    </source>
</evidence>
<reference evidence="1 2" key="1">
    <citation type="submission" date="2023-02" db="EMBL/GenBank/DDBJ databases">
        <title>Gemone sequence of Telluria chitinolytica ACM 3522T.</title>
        <authorList>
            <person name="Frediansyah A."/>
            <person name="Miess H."/>
            <person name="Gross H."/>
        </authorList>
    </citation>
    <scope>NUCLEOTIDE SEQUENCE [LARGE SCALE GENOMIC DNA]</scope>
    <source>
        <strain evidence="1 2">ACM 3522</strain>
    </source>
</reference>
<sequence>MMAGRDLSAELFDDVAPPAAPAARAGAGRDLSADLFGPSTSKPAAAPLSRLDKVVKGVRDPIDAGAQLLTHLLPDSVVRAGNRLNNIIADKTGLVGRVDEGGLGDLVAGGNGASGVDKMVRDAEVQYQARRAAGGEAGFDGYRTIGNLVSPANLAIASRLPAAASLAGRVGMGAVGGAASGALTPVASGDFASEKAKQIGAGALVGGAIPAVAGGLGRIVSPNASKNADLQLLKSAGVRPTIGQTLGGAANRLEERATSVPILGDAITAARKRSLEDFNKAAIERAAGKVGAKVDDIGQDGVRQAGDKISAAYEDALGQISGVRLDGSFGRDLMQLRGMAQGLTTDMRNKFNKVIKETIGRKGSTGSILPDDYKAVDSDLGKLAADYGGSSTASEREFGSAVLQLQSLLKQQMLRSNPKVADKLKEADSAWANLVRVEGAAKSAKNADGVFTPAQLNMAIQGADKSVRKRAVARGTALMQDLGNAGQNVLGNRYPDSGTAGRLLLNGGALGLGSAVSPGALIGLGVGAGLYTSPAQRALVALASSRKPGAEKAAELLRQSAPYALGASGQLGLGLLGN</sequence>